<feature type="transmembrane region" description="Helical" evidence="2">
    <location>
        <begin position="539"/>
        <end position="569"/>
    </location>
</feature>
<reference evidence="3" key="1">
    <citation type="submission" date="2021-01" db="EMBL/GenBank/DDBJ databases">
        <authorList>
            <person name="Corre E."/>
            <person name="Pelletier E."/>
            <person name="Niang G."/>
            <person name="Scheremetjew M."/>
            <person name="Finn R."/>
            <person name="Kale V."/>
            <person name="Holt S."/>
            <person name="Cochrane G."/>
            <person name="Meng A."/>
            <person name="Brown T."/>
            <person name="Cohen L."/>
        </authorList>
    </citation>
    <scope>NUCLEOTIDE SEQUENCE</scope>
    <source>
        <strain evidence="3">MM31A-1</strain>
    </source>
</reference>
<accession>A0A7S3VDM2</accession>
<evidence type="ECO:0000313" key="3">
    <source>
        <dbReference type="EMBL" id="CAE0473652.1"/>
    </source>
</evidence>
<keyword evidence="2" id="KW-0472">Membrane</keyword>
<gene>
    <name evidence="3" type="ORF">CDEB00056_LOCUS18505</name>
</gene>
<dbReference type="PANTHER" id="PTHR47380:SF4">
    <property type="entry name" value="OS02G0533000 PROTEIN"/>
    <property type="match status" value="1"/>
</dbReference>
<name>A0A7S3VDM2_9STRA</name>
<organism evidence="3">
    <name type="scientific">Chaetoceros debilis</name>
    <dbReference type="NCBI Taxonomy" id="122233"/>
    <lineage>
        <taxon>Eukaryota</taxon>
        <taxon>Sar</taxon>
        <taxon>Stramenopiles</taxon>
        <taxon>Ochrophyta</taxon>
        <taxon>Bacillariophyta</taxon>
        <taxon>Coscinodiscophyceae</taxon>
        <taxon>Chaetocerotophycidae</taxon>
        <taxon>Chaetocerotales</taxon>
        <taxon>Chaetocerotaceae</taxon>
        <taxon>Chaetoceros</taxon>
    </lineage>
</organism>
<dbReference type="InterPro" id="IPR044200">
    <property type="entry name" value="At5g03900-like"/>
</dbReference>
<dbReference type="EMBL" id="HBIO01024080">
    <property type="protein sequence ID" value="CAE0473652.1"/>
    <property type="molecule type" value="Transcribed_RNA"/>
</dbReference>
<dbReference type="PANTHER" id="PTHR47380">
    <property type="entry name" value="OS02G0533000 PROTEIN"/>
    <property type="match status" value="1"/>
</dbReference>
<sequence>MSLPAHSLQTPLGLAVDGNSDDVDSDSNTIGNSPENQVAFDKRIIETVKSCRNFTVRPARIASELGISIEDATAELCGLLRAVGESATFTFEESSITTKQVHSSSTNSHSHSHTNSKSSSTNESTMSAKTMTMVFQFPHDFERKAYAARRKEDLKETLTKIASLAWRILKVFTAFGLILSLTIILISGMCAMVAVIVAVSRGGGGGGQGRHQHQRVHGHMRSMFSSLRQILWFYVLFGQGRERERADDDRQDPFMHGVAYDLALWSNMLFTSPGSIWFWMNAGRLRNRRQNRGWRRNNNANANANVNAINQGSWGVTQVKRDRIHETAGSADDHRGILSIAVEFLFGPTPFWPGPSDVEKWNLIERFILSRENGITLSDLVPFIDNPPPIMEDQGSTLPSHTVSGCLHILAHFNGVPISSSRFAFPEIVAERENGNFDNHQNSAESGNSEMRWESILYENQSGFSSSSNGRTLGTAPKPPEYLHEKYHVLTKLSRKEFGQCICLNLFNIIGILLLQNAISKEGSMLEIKNTTAFAFVSGIFSLLSFYAKFFFCLPLARLIFVITVNFGIKQRNEKRHGIAKVMAG</sequence>
<evidence type="ECO:0000256" key="1">
    <source>
        <dbReference type="SAM" id="MobiDB-lite"/>
    </source>
</evidence>
<protein>
    <submittedName>
        <fullName evidence="3">Uncharacterized protein</fullName>
    </submittedName>
</protein>
<feature type="region of interest" description="Disordered" evidence="1">
    <location>
        <begin position="1"/>
        <end position="35"/>
    </location>
</feature>
<evidence type="ECO:0000256" key="2">
    <source>
        <dbReference type="SAM" id="Phobius"/>
    </source>
</evidence>
<proteinExistence type="predicted"/>
<feature type="compositionally biased region" description="Low complexity" evidence="1">
    <location>
        <begin position="102"/>
        <end position="125"/>
    </location>
</feature>
<keyword evidence="2" id="KW-1133">Transmembrane helix</keyword>
<feature type="region of interest" description="Disordered" evidence="1">
    <location>
        <begin position="100"/>
        <end position="125"/>
    </location>
</feature>
<feature type="transmembrane region" description="Helical" evidence="2">
    <location>
        <begin position="257"/>
        <end position="280"/>
    </location>
</feature>
<feature type="transmembrane region" description="Helical" evidence="2">
    <location>
        <begin position="502"/>
        <end position="519"/>
    </location>
</feature>
<feature type="transmembrane region" description="Helical" evidence="2">
    <location>
        <begin position="171"/>
        <end position="199"/>
    </location>
</feature>
<keyword evidence="2" id="KW-0812">Transmembrane</keyword>
<dbReference type="AlphaFoldDB" id="A0A7S3VDM2"/>